<evidence type="ECO:0000256" key="1">
    <source>
        <dbReference type="SAM" id="MobiDB-lite"/>
    </source>
</evidence>
<feature type="region of interest" description="Disordered" evidence="1">
    <location>
        <begin position="1"/>
        <end position="24"/>
    </location>
</feature>
<name>A0A078AW70_STYLE</name>
<evidence type="ECO:0000313" key="3">
    <source>
        <dbReference type="Proteomes" id="UP000039865"/>
    </source>
</evidence>
<accession>A0A078AW70</accession>
<gene>
    <name evidence="2" type="primary">Contig10281.g10967</name>
    <name evidence="2" type="ORF">STYLEM_14113</name>
</gene>
<protein>
    <submittedName>
        <fullName evidence="2">Uncharacterized protein</fullName>
    </submittedName>
</protein>
<dbReference type="InParanoid" id="A0A078AW70"/>
<dbReference type="Proteomes" id="UP000039865">
    <property type="component" value="Unassembled WGS sequence"/>
</dbReference>
<keyword evidence="3" id="KW-1185">Reference proteome</keyword>
<reference evidence="2 3" key="1">
    <citation type="submission" date="2014-06" db="EMBL/GenBank/DDBJ databases">
        <authorList>
            <person name="Swart Estienne"/>
        </authorList>
    </citation>
    <scope>NUCLEOTIDE SEQUENCE [LARGE SCALE GENOMIC DNA]</scope>
    <source>
        <strain evidence="2 3">130c</strain>
    </source>
</reference>
<feature type="compositionally biased region" description="Basic and acidic residues" evidence="1">
    <location>
        <begin position="1"/>
        <end position="14"/>
    </location>
</feature>
<sequence length="512" mass="59549">MSKESSDILMKNDESLEDTMNRSTNSIRQTIERKPTHISNYSLDHLYNQGISKHNLNHSLASTHTHLNSNINLNDTLSNRNVKQDDLSTLIFYDNIKENFNNTSTNETNLNETVISYNGMIKQVIKDQDVKKKNFQYHFETDNNPKRYLALKTKRKKDQIAVDKDFLDQSSRTKAKELLEKTLIDNRYIMEQESFEKLSRLEQELYYSESLYLIKQPEYIERVSCGLLMAQNNYKVIKKLTLDAIQSNRTKSIQNHILEFRENSNQCERCCLLSGMKRYQYQISSPISPEIDGIFTKNKVSCSPFFGGNSFAEISIRIDSSMKQEWRNLLNQNIQQMKRIQENNARVKQYEQADVQYNVNINQAIDPQIIMKQVMNVEGLYQGYLELNKWPFYRGELLLGPKDKEPKYAISFPSSSNVSLLGSLYGNLNMQIIDVRYQNRCVGLIRKQKIDILTDLCSNATVYYIEFPRSSSPMDKILIICGVQMIDQTFYNKRMPVGSCKGLMCCLIPPCF</sequence>
<proteinExistence type="predicted"/>
<evidence type="ECO:0000313" key="2">
    <source>
        <dbReference type="EMBL" id="CDW85043.1"/>
    </source>
</evidence>
<dbReference type="EMBL" id="CCKQ01013383">
    <property type="protein sequence ID" value="CDW85043.1"/>
    <property type="molecule type" value="Genomic_DNA"/>
</dbReference>
<dbReference type="AlphaFoldDB" id="A0A078AW70"/>
<organism evidence="2 3">
    <name type="scientific">Stylonychia lemnae</name>
    <name type="common">Ciliate</name>
    <dbReference type="NCBI Taxonomy" id="5949"/>
    <lineage>
        <taxon>Eukaryota</taxon>
        <taxon>Sar</taxon>
        <taxon>Alveolata</taxon>
        <taxon>Ciliophora</taxon>
        <taxon>Intramacronucleata</taxon>
        <taxon>Spirotrichea</taxon>
        <taxon>Stichotrichia</taxon>
        <taxon>Sporadotrichida</taxon>
        <taxon>Oxytrichidae</taxon>
        <taxon>Stylonychinae</taxon>
        <taxon>Stylonychia</taxon>
    </lineage>
</organism>